<dbReference type="GeneID" id="54458381"/>
<proteinExistence type="predicted"/>
<feature type="transmembrane region" description="Helical" evidence="5">
    <location>
        <begin position="398"/>
        <end position="420"/>
    </location>
</feature>
<protein>
    <submittedName>
        <fullName evidence="6 8">Uncharacterized protein</fullName>
    </submittedName>
</protein>
<dbReference type="SUPFAM" id="SSF144083">
    <property type="entry name" value="Magnesium transport protein CorA, transmembrane region"/>
    <property type="match status" value="1"/>
</dbReference>
<gene>
    <name evidence="6 8" type="ORF">BDZ99DRAFT_435597</name>
</gene>
<dbReference type="EMBL" id="MU003694">
    <property type="protein sequence ID" value="KAF2815317.1"/>
    <property type="molecule type" value="Genomic_DNA"/>
</dbReference>
<evidence type="ECO:0000256" key="5">
    <source>
        <dbReference type="SAM" id="Phobius"/>
    </source>
</evidence>
<name>A0A6A6Z4Y8_9PEZI</name>
<dbReference type="Gene3D" id="1.20.58.340">
    <property type="entry name" value="Magnesium transport protein CorA, transmembrane region"/>
    <property type="match status" value="1"/>
</dbReference>
<reference evidence="8" key="3">
    <citation type="submission" date="2025-04" db="UniProtKB">
        <authorList>
            <consortium name="RefSeq"/>
        </authorList>
    </citation>
    <scope>IDENTIFICATION</scope>
    <source>
        <strain evidence="8">CBS 304.34</strain>
    </source>
</reference>
<organism evidence="6">
    <name type="scientific">Mytilinidion resinicola</name>
    <dbReference type="NCBI Taxonomy" id="574789"/>
    <lineage>
        <taxon>Eukaryota</taxon>
        <taxon>Fungi</taxon>
        <taxon>Dikarya</taxon>
        <taxon>Ascomycota</taxon>
        <taxon>Pezizomycotina</taxon>
        <taxon>Dothideomycetes</taxon>
        <taxon>Pleosporomycetidae</taxon>
        <taxon>Mytilinidiales</taxon>
        <taxon>Mytilinidiaceae</taxon>
        <taxon>Mytilinidion</taxon>
    </lineage>
</organism>
<reference evidence="8" key="2">
    <citation type="submission" date="2020-04" db="EMBL/GenBank/DDBJ databases">
        <authorList>
            <consortium name="NCBI Genome Project"/>
        </authorList>
    </citation>
    <scope>NUCLEOTIDE SEQUENCE</scope>
    <source>
        <strain evidence="8">CBS 304.34</strain>
    </source>
</reference>
<evidence type="ECO:0000256" key="3">
    <source>
        <dbReference type="ARBA" id="ARBA00022989"/>
    </source>
</evidence>
<keyword evidence="4 5" id="KW-0472">Membrane</keyword>
<evidence type="ECO:0000256" key="2">
    <source>
        <dbReference type="ARBA" id="ARBA00022692"/>
    </source>
</evidence>
<dbReference type="RefSeq" id="XP_033582281.1">
    <property type="nucleotide sequence ID" value="XM_033717488.1"/>
</dbReference>
<keyword evidence="7" id="KW-1185">Reference proteome</keyword>
<dbReference type="AlphaFoldDB" id="A0A6A6Z4Y8"/>
<evidence type="ECO:0000313" key="7">
    <source>
        <dbReference type="Proteomes" id="UP000504636"/>
    </source>
</evidence>
<dbReference type="Proteomes" id="UP000504636">
    <property type="component" value="Unplaced"/>
</dbReference>
<comment type="subcellular location">
    <subcellularLocation>
        <location evidence="1">Membrane</location>
        <topology evidence="1">Multi-pass membrane protein</topology>
    </subcellularLocation>
</comment>
<evidence type="ECO:0000256" key="1">
    <source>
        <dbReference type="ARBA" id="ARBA00004141"/>
    </source>
</evidence>
<dbReference type="GO" id="GO:0046873">
    <property type="term" value="F:metal ion transmembrane transporter activity"/>
    <property type="evidence" value="ECO:0007669"/>
    <property type="project" value="InterPro"/>
</dbReference>
<keyword evidence="3 5" id="KW-1133">Transmembrane helix</keyword>
<dbReference type="Pfam" id="PF01544">
    <property type="entry name" value="CorA"/>
    <property type="match status" value="1"/>
</dbReference>
<dbReference type="OrthoDB" id="3231000at2759"/>
<sequence length="440" mass="50215">MRGHPSPEWLLAIGESYQLDPEFFQRHIDSSISRQDNFSSPPLPSASTLMIKLRITTLGVSPQTSKSLDEQWNLENLRLQNAKPMNDYHHKTKKLSDSKLGDSILRECSVHDFQHFSIEQDISIHVIKTWKGWVGIVWLDHGNDLSQIVVPSLIAPLQSHALNPNHIPTNYLPVTQYRPGVALKPRSRLLAPTNAIQRTQVQIPQSASLLHLDYSRGLDRRVAALDSFYALHELFSFASFSEIQFLNMLESKLKKELDQSVLVRQKNPTISNILYNRQVLERHTQRIRDNIASIRCQSRSCWPQGQLDETKQQIADSAAQTLLRDYEYLLARCLTISELCDRGTQIVMNNAMIKESREAISQAEGIAKLTRLAFFFIPLSFTTSFFGMNFLQFDTGKVSIWVWFVVSVPILSLTLLLLRYDIVSLLRAKRRASDPASSMV</sequence>
<feature type="transmembrane region" description="Helical" evidence="5">
    <location>
        <begin position="372"/>
        <end position="392"/>
    </location>
</feature>
<dbReference type="GO" id="GO:0016020">
    <property type="term" value="C:membrane"/>
    <property type="evidence" value="ECO:0007669"/>
    <property type="project" value="UniProtKB-SubCell"/>
</dbReference>
<evidence type="ECO:0000256" key="4">
    <source>
        <dbReference type="ARBA" id="ARBA00023136"/>
    </source>
</evidence>
<dbReference type="InterPro" id="IPR045863">
    <property type="entry name" value="CorA_TM1_TM2"/>
</dbReference>
<keyword evidence="2 5" id="KW-0812">Transmembrane</keyword>
<evidence type="ECO:0000313" key="6">
    <source>
        <dbReference type="EMBL" id="KAF2815317.1"/>
    </source>
</evidence>
<reference evidence="6 8" key="1">
    <citation type="journal article" date="2020" name="Stud. Mycol.">
        <title>101 Dothideomycetes genomes: a test case for predicting lifestyles and emergence of pathogens.</title>
        <authorList>
            <person name="Haridas S."/>
            <person name="Albert R."/>
            <person name="Binder M."/>
            <person name="Bloem J."/>
            <person name="Labutti K."/>
            <person name="Salamov A."/>
            <person name="Andreopoulos B."/>
            <person name="Baker S."/>
            <person name="Barry K."/>
            <person name="Bills G."/>
            <person name="Bluhm B."/>
            <person name="Cannon C."/>
            <person name="Castanera R."/>
            <person name="Culley D."/>
            <person name="Daum C."/>
            <person name="Ezra D."/>
            <person name="Gonzalez J."/>
            <person name="Henrissat B."/>
            <person name="Kuo A."/>
            <person name="Liang C."/>
            <person name="Lipzen A."/>
            <person name="Lutzoni F."/>
            <person name="Magnuson J."/>
            <person name="Mondo S."/>
            <person name="Nolan M."/>
            <person name="Ohm R."/>
            <person name="Pangilinan J."/>
            <person name="Park H.-J."/>
            <person name="Ramirez L."/>
            <person name="Alfaro M."/>
            <person name="Sun H."/>
            <person name="Tritt A."/>
            <person name="Yoshinaga Y."/>
            <person name="Zwiers L.-H."/>
            <person name="Turgeon B."/>
            <person name="Goodwin S."/>
            <person name="Spatafora J."/>
            <person name="Crous P."/>
            <person name="Grigoriev I."/>
        </authorList>
    </citation>
    <scope>NUCLEOTIDE SEQUENCE</scope>
    <source>
        <strain evidence="6 8">CBS 304.34</strain>
    </source>
</reference>
<dbReference type="InterPro" id="IPR002523">
    <property type="entry name" value="MgTranspt_CorA/ZnTranspt_ZntB"/>
</dbReference>
<evidence type="ECO:0000313" key="8">
    <source>
        <dbReference type="RefSeq" id="XP_033582281.1"/>
    </source>
</evidence>
<accession>A0A6A6Z4Y8</accession>